<dbReference type="Proteomes" id="UP000604046">
    <property type="component" value="Unassembled WGS sequence"/>
</dbReference>
<dbReference type="EMBL" id="CAJNDS010002118">
    <property type="protein sequence ID" value="CAE7337112.1"/>
    <property type="molecule type" value="Genomic_DNA"/>
</dbReference>
<dbReference type="Gene3D" id="1.10.238.10">
    <property type="entry name" value="EF-hand"/>
    <property type="match status" value="1"/>
</dbReference>
<keyword evidence="3" id="KW-1185">Reference proteome</keyword>
<dbReference type="OrthoDB" id="437237at2759"/>
<reference evidence="2" key="1">
    <citation type="submission" date="2021-02" db="EMBL/GenBank/DDBJ databases">
        <authorList>
            <person name="Dougan E. K."/>
            <person name="Rhodes N."/>
            <person name="Thang M."/>
            <person name="Chan C."/>
        </authorList>
    </citation>
    <scope>NUCLEOTIDE SEQUENCE</scope>
</reference>
<proteinExistence type="predicted"/>
<evidence type="ECO:0000313" key="2">
    <source>
        <dbReference type="EMBL" id="CAE7337112.1"/>
    </source>
</evidence>
<dbReference type="AlphaFoldDB" id="A0A812PK40"/>
<dbReference type="SUPFAM" id="SSF47473">
    <property type="entry name" value="EF-hand"/>
    <property type="match status" value="1"/>
</dbReference>
<evidence type="ECO:0008006" key="4">
    <source>
        <dbReference type="Google" id="ProtNLM"/>
    </source>
</evidence>
<feature type="region of interest" description="Disordered" evidence="1">
    <location>
        <begin position="41"/>
        <end position="60"/>
    </location>
</feature>
<gene>
    <name evidence="2" type="ORF">SNAT2548_LOCUS17642</name>
</gene>
<dbReference type="InterPro" id="IPR011992">
    <property type="entry name" value="EF-hand-dom_pair"/>
</dbReference>
<evidence type="ECO:0000256" key="1">
    <source>
        <dbReference type="SAM" id="MobiDB-lite"/>
    </source>
</evidence>
<comment type="caution">
    <text evidence="2">The sequence shown here is derived from an EMBL/GenBank/DDBJ whole genome shotgun (WGS) entry which is preliminary data.</text>
</comment>
<protein>
    <recommendedName>
        <fullName evidence="4">Ubiquitin-like domain-containing protein</fullName>
    </recommendedName>
</protein>
<accession>A0A812PK40</accession>
<sequence length="299" mass="32262">MVVDPAWTLGQIERPLGIKDLGSLKAAVCTQEQQRRLGVGECGPVAEPTQTGTSSRASTSLRAPDIVAQPAQPVEDLGSWKITPFGYTSEQEARLGRDHHGPHCSHCNGLPVVPPTMTSSLGKALLNSPALLKGLCNMYFRRYDKNRNSTLELREVHTLCDDLHIGLGMTMSGIPPEALKTSIGRFSQDGTDTLSASEFPLWFTETLKESLEAHQRIEEQAAALGFLPLTVKSGHQLARISAPLNLSMHDVIEGVAAVLELPSDKMCLLHGDIQLPSGDTQLAELGLSEQTELTAVVVE</sequence>
<organism evidence="2 3">
    <name type="scientific">Symbiodinium natans</name>
    <dbReference type="NCBI Taxonomy" id="878477"/>
    <lineage>
        <taxon>Eukaryota</taxon>
        <taxon>Sar</taxon>
        <taxon>Alveolata</taxon>
        <taxon>Dinophyceae</taxon>
        <taxon>Suessiales</taxon>
        <taxon>Symbiodiniaceae</taxon>
        <taxon>Symbiodinium</taxon>
    </lineage>
</organism>
<feature type="compositionally biased region" description="Polar residues" evidence="1">
    <location>
        <begin position="48"/>
        <end position="60"/>
    </location>
</feature>
<name>A0A812PK40_9DINO</name>
<evidence type="ECO:0000313" key="3">
    <source>
        <dbReference type="Proteomes" id="UP000604046"/>
    </source>
</evidence>